<dbReference type="AlphaFoldDB" id="A0A1H2UXW3"/>
<keyword evidence="1" id="KW-0732">Signal</keyword>
<sequence length="433" mass="45174">MCLSHGNIARRSVLAAGLALPLAAVTGTAEAAPAGPFAIVGARIFDGRRVIECGTVVVDAGRIVAVHEGAVHEGAGPRGLPVHDGRGKTLLPGLIDGHVHHTGPDRTDAPRFGVTTELDMVSDPAAHGPIRRQRRSYAPTPLSDLWTAGWWATVPGGWGTDSGLVFPLMEPGTDPAEFVAARQAEGSDHLKLALEDVHLITGARIPVLSETQVRGLIAAAKRHRMPSVAHATRQDMARTALSAGITGLVHLFSDAEIADDVVRLAVRGGAFVTPTLTLWSALGSLQNPATKSVITDPRVAPFLSAKQRGFLDAPWGFERPGVLETASRNVAKLHAAGVPITAGTDSGIPGIAHGVSLLVELELLVRAGLAPVEALAAATSTPASHYGFTDRGRIARGLRADLVLVDGDPTRDITALRDVSAVWRNGAPVTRAV</sequence>
<dbReference type="InterPro" id="IPR032466">
    <property type="entry name" value="Metal_Hydrolase"/>
</dbReference>
<organism evidence="3 4">
    <name type="scientific">Amycolatopsis xylanica</name>
    <dbReference type="NCBI Taxonomy" id="589385"/>
    <lineage>
        <taxon>Bacteria</taxon>
        <taxon>Bacillati</taxon>
        <taxon>Actinomycetota</taxon>
        <taxon>Actinomycetes</taxon>
        <taxon>Pseudonocardiales</taxon>
        <taxon>Pseudonocardiaceae</taxon>
        <taxon>Amycolatopsis</taxon>
    </lineage>
</organism>
<accession>A0A1H2UXW3</accession>
<dbReference type="Gene3D" id="1.20.58.520">
    <property type="entry name" value="Amidohydrolase"/>
    <property type="match status" value="1"/>
</dbReference>
<dbReference type="PROSITE" id="PS51318">
    <property type="entry name" value="TAT"/>
    <property type="match status" value="1"/>
</dbReference>
<dbReference type="Gene3D" id="2.30.40.10">
    <property type="entry name" value="Urease, subunit C, domain 1"/>
    <property type="match status" value="1"/>
</dbReference>
<protein>
    <submittedName>
        <fullName evidence="3">Imidazolonepropionase</fullName>
    </submittedName>
</protein>
<dbReference type="PANTHER" id="PTHR43135">
    <property type="entry name" value="ALPHA-D-RIBOSE 1-METHYLPHOSPHONATE 5-TRIPHOSPHATE DIPHOSPHATASE"/>
    <property type="match status" value="1"/>
</dbReference>
<dbReference type="InterPro" id="IPR011059">
    <property type="entry name" value="Metal-dep_hydrolase_composite"/>
</dbReference>
<dbReference type="Pfam" id="PF01979">
    <property type="entry name" value="Amidohydro_1"/>
    <property type="match status" value="1"/>
</dbReference>
<dbReference type="GO" id="GO:0016810">
    <property type="term" value="F:hydrolase activity, acting on carbon-nitrogen (but not peptide) bonds"/>
    <property type="evidence" value="ECO:0007669"/>
    <property type="project" value="InterPro"/>
</dbReference>
<keyword evidence="4" id="KW-1185">Reference proteome</keyword>
<dbReference type="PANTHER" id="PTHR43135:SF3">
    <property type="entry name" value="ALPHA-D-RIBOSE 1-METHYLPHOSPHONATE 5-TRIPHOSPHATE DIPHOSPHATASE"/>
    <property type="match status" value="1"/>
</dbReference>
<evidence type="ECO:0000259" key="2">
    <source>
        <dbReference type="Pfam" id="PF01979"/>
    </source>
</evidence>
<gene>
    <name evidence="3" type="ORF">SAMN05421504_1011037</name>
</gene>
<dbReference type="SUPFAM" id="SSF51556">
    <property type="entry name" value="Metallo-dependent hydrolases"/>
    <property type="match status" value="1"/>
</dbReference>
<dbReference type="InterPro" id="IPR051781">
    <property type="entry name" value="Metallo-dep_Hydrolase"/>
</dbReference>
<dbReference type="OrthoDB" id="3514520at2"/>
<dbReference type="RefSeq" id="WP_091287170.1">
    <property type="nucleotide sequence ID" value="NZ_FNON01000001.1"/>
</dbReference>
<dbReference type="Gene3D" id="3.40.50.10910">
    <property type="entry name" value="Amidohydrolase"/>
    <property type="match status" value="1"/>
</dbReference>
<dbReference type="Gene3D" id="3.30.110.90">
    <property type="entry name" value="Amidohydrolase"/>
    <property type="match status" value="1"/>
</dbReference>
<name>A0A1H2UXW3_9PSEU</name>
<reference evidence="3 4" key="1">
    <citation type="submission" date="2016-10" db="EMBL/GenBank/DDBJ databases">
        <authorList>
            <person name="de Groot N.N."/>
        </authorList>
    </citation>
    <scope>NUCLEOTIDE SEQUENCE [LARGE SCALE GENOMIC DNA]</scope>
    <source>
        <strain evidence="3 4">CPCC 202699</strain>
    </source>
</reference>
<dbReference type="InterPro" id="IPR006680">
    <property type="entry name" value="Amidohydro-rel"/>
</dbReference>
<proteinExistence type="predicted"/>
<dbReference type="STRING" id="589385.SAMN05421504_1011037"/>
<evidence type="ECO:0000256" key="1">
    <source>
        <dbReference type="SAM" id="SignalP"/>
    </source>
</evidence>
<evidence type="ECO:0000313" key="4">
    <source>
        <dbReference type="Proteomes" id="UP000199515"/>
    </source>
</evidence>
<feature type="chain" id="PRO_5011507468" evidence="1">
    <location>
        <begin position="32"/>
        <end position="433"/>
    </location>
</feature>
<dbReference type="SUPFAM" id="SSF51338">
    <property type="entry name" value="Composite domain of metallo-dependent hydrolases"/>
    <property type="match status" value="1"/>
</dbReference>
<feature type="signal peptide" evidence="1">
    <location>
        <begin position="1"/>
        <end position="31"/>
    </location>
</feature>
<dbReference type="Proteomes" id="UP000199515">
    <property type="component" value="Unassembled WGS sequence"/>
</dbReference>
<dbReference type="EMBL" id="FNON01000001">
    <property type="protein sequence ID" value="SDW60933.1"/>
    <property type="molecule type" value="Genomic_DNA"/>
</dbReference>
<feature type="domain" description="Amidohydrolase-related" evidence="2">
    <location>
        <begin position="207"/>
        <end position="426"/>
    </location>
</feature>
<evidence type="ECO:0000313" key="3">
    <source>
        <dbReference type="EMBL" id="SDW60933.1"/>
    </source>
</evidence>
<dbReference type="InterPro" id="IPR006311">
    <property type="entry name" value="TAT_signal"/>
</dbReference>